<feature type="signal peptide" evidence="1">
    <location>
        <begin position="1"/>
        <end position="17"/>
    </location>
</feature>
<feature type="chain" id="PRO_5015002055" evidence="1">
    <location>
        <begin position="18"/>
        <end position="87"/>
    </location>
</feature>
<evidence type="ECO:0000313" key="3">
    <source>
        <dbReference type="Proteomes" id="UP000234845"/>
    </source>
</evidence>
<sequence>MYGALAVAAATSGMALAQSPAAAESALQLAMNDAPVTTTWRKLQVRMNDSVPTRVIEVQLSDAALELTEKLDAQLEARLARELDVSI</sequence>
<keyword evidence="1" id="KW-0732">Signal</keyword>
<dbReference type="EMBL" id="PKLZ01000008">
    <property type="protein sequence ID" value="PLW82482.1"/>
    <property type="molecule type" value="Genomic_DNA"/>
</dbReference>
<accession>A0A2N5Y265</accession>
<comment type="caution">
    <text evidence="2">The sequence shown here is derived from an EMBL/GenBank/DDBJ whole genome shotgun (WGS) entry which is preliminary data.</text>
</comment>
<reference evidence="3" key="1">
    <citation type="submission" date="2017-11" db="EMBL/GenBank/DDBJ databases">
        <title>The draft genome sequence of Chromatocurvus sp. F02.</title>
        <authorList>
            <person name="Du Z.-J."/>
            <person name="Chang Y.-Q."/>
        </authorList>
    </citation>
    <scope>NUCLEOTIDE SEQUENCE [LARGE SCALE GENOMIC DNA]</scope>
    <source>
        <strain evidence="3">F02</strain>
    </source>
</reference>
<organism evidence="2 3">
    <name type="scientific">Kineobactrum sediminis</name>
    <dbReference type="NCBI Taxonomy" id="1905677"/>
    <lineage>
        <taxon>Bacteria</taxon>
        <taxon>Pseudomonadati</taxon>
        <taxon>Pseudomonadota</taxon>
        <taxon>Gammaproteobacteria</taxon>
        <taxon>Cellvibrionales</taxon>
        <taxon>Halieaceae</taxon>
        <taxon>Kineobactrum</taxon>
    </lineage>
</organism>
<dbReference type="AlphaFoldDB" id="A0A2N5Y265"/>
<evidence type="ECO:0000313" key="2">
    <source>
        <dbReference type="EMBL" id="PLW82482.1"/>
    </source>
</evidence>
<keyword evidence="3" id="KW-1185">Reference proteome</keyword>
<gene>
    <name evidence="2" type="ORF">CWI75_12075</name>
</gene>
<proteinExistence type="predicted"/>
<evidence type="ECO:0000256" key="1">
    <source>
        <dbReference type="SAM" id="SignalP"/>
    </source>
</evidence>
<name>A0A2N5Y265_9GAMM</name>
<dbReference type="Proteomes" id="UP000234845">
    <property type="component" value="Unassembled WGS sequence"/>
</dbReference>
<protein>
    <submittedName>
        <fullName evidence="2">Uncharacterized protein</fullName>
    </submittedName>
</protein>